<dbReference type="EMBL" id="JANJYJ010000005">
    <property type="protein sequence ID" value="KAK3211489.1"/>
    <property type="molecule type" value="Genomic_DNA"/>
</dbReference>
<dbReference type="Proteomes" id="UP001281410">
    <property type="component" value="Unassembled WGS sequence"/>
</dbReference>
<protein>
    <submittedName>
        <fullName evidence="1">Uncharacterized protein</fullName>
    </submittedName>
</protein>
<proteinExistence type="predicted"/>
<evidence type="ECO:0000313" key="1">
    <source>
        <dbReference type="EMBL" id="KAK3211489.1"/>
    </source>
</evidence>
<name>A0AAE0E5E3_9ROSI</name>
<dbReference type="AlphaFoldDB" id="A0AAE0E5E3"/>
<dbReference type="PANTHER" id="PTHR48435">
    <property type="entry name" value="POLYPROTEIN"/>
    <property type="match status" value="1"/>
</dbReference>
<gene>
    <name evidence="1" type="ORF">Dsin_016195</name>
</gene>
<organism evidence="1 2">
    <name type="scientific">Dipteronia sinensis</name>
    <dbReference type="NCBI Taxonomy" id="43782"/>
    <lineage>
        <taxon>Eukaryota</taxon>
        <taxon>Viridiplantae</taxon>
        <taxon>Streptophyta</taxon>
        <taxon>Embryophyta</taxon>
        <taxon>Tracheophyta</taxon>
        <taxon>Spermatophyta</taxon>
        <taxon>Magnoliopsida</taxon>
        <taxon>eudicotyledons</taxon>
        <taxon>Gunneridae</taxon>
        <taxon>Pentapetalae</taxon>
        <taxon>rosids</taxon>
        <taxon>malvids</taxon>
        <taxon>Sapindales</taxon>
        <taxon>Sapindaceae</taxon>
        <taxon>Hippocastanoideae</taxon>
        <taxon>Acereae</taxon>
        <taxon>Dipteronia</taxon>
    </lineage>
</organism>
<dbReference type="InterPro" id="IPR053098">
    <property type="entry name" value="Petuviruses_polyprotein"/>
</dbReference>
<accession>A0AAE0E5E3</accession>
<evidence type="ECO:0000313" key="2">
    <source>
        <dbReference type="Proteomes" id="UP001281410"/>
    </source>
</evidence>
<dbReference type="PANTHER" id="PTHR48435:SF1">
    <property type="entry name" value="POLYPROTEIN"/>
    <property type="match status" value="1"/>
</dbReference>
<keyword evidence="2" id="KW-1185">Reference proteome</keyword>
<comment type="caution">
    <text evidence="1">The sequence shown here is derived from an EMBL/GenBank/DDBJ whole genome shotgun (WGS) entry which is preliminary data.</text>
</comment>
<reference evidence="1" key="1">
    <citation type="journal article" date="2023" name="Plant J.">
        <title>Genome sequences and population genomics provide insights into the demographic history, inbreeding, and mutation load of two 'living fossil' tree species of Dipteronia.</title>
        <authorList>
            <person name="Feng Y."/>
            <person name="Comes H.P."/>
            <person name="Chen J."/>
            <person name="Zhu S."/>
            <person name="Lu R."/>
            <person name="Zhang X."/>
            <person name="Li P."/>
            <person name="Qiu J."/>
            <person name="Olsen K.M."/>
            <person name="Qiu Y."/>
        </authorList>
    </citation>
    <scope>NUCLEOTIDE SEQUENCE</scope>
    <source>
        <strain evidence="1">NBL</strain>
    </source>
</reference>
<sequence>MGIAMLPDSYMATLHHQIAYRLQDHALDLPIPGHSSDTIFIKTEREDEVPTIIQIPKQLPTDQLLELMPLSWITNYEKAFQNIVPVIASDTTYTRQPDGTIKIVYKPFPDVSASSSDIAPSAPSDPPIFQSLMIRPLTSEKEIPIHSFEADGSIIYTDKINGLLPQPSSQHIPYYMASSYDQDFLPLEPAFNHEKTRFSRPYVQSSEVLPDGSLNHPSHA</sequence>